<dbReference type="GO" id="GO:0009117">
    <property type="term" value="P:nucleotide metabolic process"/>
    <property type="evidence" value="ECO:0007669"/>
    <property type="project" value="UniProtKB-KW"/>
</dbReference>
<feature type="domain" description="Cyclic GMP-AMP synthase DncV-like nucleotidyltransferase" evidence="11">
    <location>
        <begin position="57"/>
        <end position="142"/>
    </location>
</feature>
<evidence type="ECO:0000313" key="13">
    <source>
        <dbReference type="Proteomes" id="UP001155057"/>
    </source>
</evidence>
<accession>A0A9X2Q7C7</accession>
<name>A0A9X2Q7C7_9BACT</name>
<sequence length="413" mass="47700">MADVQKYFEEFDREIRLGRFDEEEALREKRNRIRNRLEEKLPEVFESHDEEVPDFYFEDQGSYEMGTAIEAIQGDIDIDQGLYIHVGTDQYGPVVLKERVYEALGGDGDNPHTQEMNIRRPCVTVWYQRNGEHIYHVDLAVYSDGDENADGKDRLAMGREHSDEEHRYWEVSNPQALKEEIFREYDETGRAQFRRVVRYLKRWKDLKFSPDGNEAPLGIGLTVAAHRWHTTCFADVFSRDLDDLEALRNLVGAMLRNFQGSPPRLEVNLPVEPYNDLFEEMTDRHQEKLQDRLEGLKDALDDASQSADPHDACKTLRDQFGEDFPVPSKEDVSEEQDKPWASSSSAAAVLIGGFLLLFSEPLKRLMRWAERAVERKLRELSRCTTLREWGQALATPLLIGVSAIIVFQLISEG</sequence>
<evidence type="ECO:0000256" key="4">
    <source>
        <dbReference type="ARBA" id="ARBA00022741"/>
    </source>
</evidence>
<keyword evidence="2" id="KW-0548">Nucleotidyltransferase</keyword>
<evidence type="ECO:0000256" key="8">
    <source>
        <dbReference type="ARBA" id="ARBA00023118"/>
    </source>
</evidence>
<dbReference type="GO" id="GO:0005524">
    <property type="term" value="F:ATP binding"/>
    <property type="evidence" value="ECO:0007669"/>
    <property type="project" value="UniProtKB-KW"/>
</dbReference>
<evidence type="ECO:0000256" key="2">
    <source>
        <dbReference type="ARBA" id="ARBA00022695"/>
    </source>
</evidence>
<dbReference type="AlphaFoldDB" id="A0A9X2Q7C7"/>
<reference evidence="12" key="1">
    <citation type="submission" date="2022-08" db="EMBL/GenBank/DDBJ databases">
        <title>Genomic Encyclopedia of Type Strains, Phase V (KMG-V): Genome sequencing to study the core and pangenomes of soil and plant-associated prokaryotes.</title>
        <authorList>
            <person name="Whitman W."/>
        </authorList>
    </citation>
    <scope>NUCLEOTIDE SEQUENCE</scope>
    <source>
        <strain evidence="12">SP3049</strain>
    </source>
</reference>
<comment type="caution">
    <text evidence="12">The sequence shown here is derived from an EMBL/GenBank/DDBJ whole genome shotgun (WGS) entry which is preliminary data.</text>
</comment>
<comment type="catalytic activity">
    <reaction evidence="10">
        <text>GTP + ATP = 3',3'-cGAMP + 2 diphosphate</text>
        <dbReference type="Rhea" id="RHEA:35647"/>
        <dbReference type="ChEBI" id="CHEBI:30616"/>
        <dbReference type="ChEBI" id="CHEBI:33019"/>
        <dbReference type="ChEBI" id="CHEBI:37565"/>
        <dbReference type="ChEBI" id="CHEBI:71501"/>
    </reaction>
    <physiologicalReaction direction="left-to-right" evidence="10">
        <dbReference type="Rhea" id="RHEA:35648"/>
    </physiologicalReaction>
</comment>
<dbReference type="Pfam" id="PF21654">
    <property type="entry name" value="DncV-like_NTFase"/>
    <property type="match status" value="1"/>
</dbReference>
<evidence type="ECO:0000259" key="11">
    <source>
        <dbReference type="Pfam" id="PF21654"/>
    </source>
</evidence>
<dbReference type="GO" id="GO:0051607">
    <property type="term" value="P:defense response to virus"/>
    <property type="evidence" value="ECO:0007669"/>
    <property type="project" value="UniProtKB-KW"/>
</dbReference>
<dbReference type="EMBL" id="JANUAE010000004">
    <property type="protein sequence ID" value="MCS3709940.1"/>
    <property type="molecule type" value="Genomic_DNA"/>
</dbReference>
<organism evidence="12 13">
    <name type="scientific">Salinibacter ruber</name>
    <dbReference type="NCBI Taxonomy" id="146919"/>
    <lineage>
        <taxon>Bacteria</taxon>
        <taxon>Pseudomonadati</taxon>
        <taxon>Rhodothermota</taxon>
        <taxon>Rhodothermia</taxon>
        <taxon>Rhodothermales</taxon>
        <taxon>Salinibacteraceae</taxon>
        <taxon>Salinibacter</taxon>
    </lineage>
</organism>
<keyword evidence="4" id="KW-0547">Nucleotide-binding</keyword>
<evidence type="ECO:0000256" key="1">
    <source>
        <dbReference type="ARBA" id="ARBA00022679"/>
    </source>
</evidence>
<evidence type="ECO:0000256" key="10">
    <source>
        <dbReference type="ARBA" id="ARBA00048304"/>
    </source>
</evidence>
<keyword evidence="6" id="KW-0460">Magnesium</keyword>
<evidence type="ECO:0000256" key="6">
    <source>
        <dbReference type="ARBA" id="ARBA00022842"/>
    </source>
</evidence>
<dbReference type="RefSeq" id="WP_259123919.1">
    <property type="nucleotide sequence ID" value="NZ_JANTZO010000005.1"/>
</dbReference>
<keyword evidence="3" id="KW-0479">Metal-binding</keyword>
<protein>
    <recommendedName>
        <fullName evidence="9">Cyclic GMP-AMP synthase</fullName>
    </recommendedName>
</protein>
<dbReference type="InterPro" id="IPR048445">
    <property type="entry name" value="DncV-like_NTFase"/>
</dbReference>
<evidence type="ECO:0000256" key="3">
    <source>
        <dbReference type="ARBA" id="ARBA00022723"/>
    </source>
</evidence>
<gene>
    <name evidence="12" type="ORF">GGP61_001544</name>
</gene>
<keyword evidence="1" id="KW-0808">Transferase</keyword>
<evidence type="ECO:0000256" key="5">
    <source>
        <dbReference type="ARBA" id="ARBA00022840"/>
    </source>
</evidence>
<dbReference type="GO" id="GO:0046872">
    <property type="term" value="F:metal ion binding"/>
    <property type="evidence" value="ECO:0007669"/>
    <property type="project" value="UniProtKB-KW"/>
</dbReference>
<keyword evidence="5" id="KW-0067">ATP-binding</keyword>
<evidence type="ECO:0000256" key="9">
    <source>
        <dbReference type="ARBA" id="ARBA00044145"/>
    </source>
</evidence>
<dbReference type="GO" id="GO:0016779">
    <property type="term" value="F:nucleotidyltransferase activity"/>
    <property type="evidence" value="ECO:0007669"/>
    <property type="project" value="UniProtKB-KW"/>
</dbReference>
<keyword evidence="8" id="KW-0051">Antiviral defense</keyword>
<evidence type="ECO:0000313" key="12">
    <source>
        <dbReference type="EMBL" id="MCS3709940.1"/>
    </source>
</evidence>
<proteinExistence type="predicted"/>
<keyword evidence="7" id="KW-0546">Nucleotide metabolism</keyword>
<evidence type="ECO:0000256" key="7">
    <source>
        <dbReference type="ARBA" id="ARBA00023080"/>
    </source>
</evidence>
<dbReference type="Proteomes" id="UP001155057">
    <property type="component" value="Unassembled WGS sequence"/>
</dbReference>